<accession>A0ABS4QCE6</accession>
<organism evidence="3 4">
    <name type="scientific">Nocardia goodfellowii</name>
    <dbReference type="NCBI Taxonomy" id="882446"/>
    <lineage>
        <taxon>Bacteria</taxon>
        <taxon>Bacillati</taxon>
        <taxon>Actinomycetota</taxon>
        <taxon>Actinomycetes</taxon>
        <taxon>Mycobacteriales</taxon>
        <taxon>Nocardiaceae</taxon>
        <taxon>Nocardia</taxon>
    </lineage>
</organism>
<dbReference type="PANTHER" id="PTHR14239">
    <property type="entry name" value="DUDULIN-RELATED"/>
    <property type="match status" value="1"/>
</dbReference>
<protein>
    <submittedName>
        <fullName evidence="3">Dinucleotide-binding enzyme</fullName>
    </submittedName>
</protein>
<evidence type="ECO:0000313" key="3">
    <source>
        <dbReference type="EMBL" id="MBP2188768.1"/>
    </source>
</evidence>
<comment type="caution">
    <text evidence="3">The sequence shown here is derived from an EMBL/GenBank/DDBJ whole genome shotgun (WGS) entry which is preliminary data.</text>
</comment>
<dbReference type="Proteomes" id="UP001519325">
    <property type="component" value="Unassembled WGS sequence"/>
</dbReference>
<gene>
    <name evidence="3" type="ORF">BJ987_001669</name>
</gene>
<dbReference type="InterPro" id="IPR051267">
    <property type="entry name" value="STEAP_metalloreductase"/>
</dbReference>
<evidence type="ECO:0000313" key="4">
    <source>
        <dbReference type="Proteomes" id="UP001519325"/>
    </source>
</evidence>
<dbReference type="Pfam" id="PF03807">
    <property type="entry name" value="F420_oxidored"/>
    <property type="match status" value="1"/>
</dbReference>
<keyword evidence="4" id="KW-1185">Reference proteome</keyword>
<dbReference type="Gene3D" id="3.40.50.720">
    <property type="entry name" value="NAD(P)-binding Rossmann-like Domain"/>
    <property type="match status" value="1"/>
</dbReference>
<dbReference type="EMBL" id="JAGGMR010000001">
    <property type="protein sequence ID" value="MBP2188768.1"/>
    <property type="molecule type" value="Genomic_DNA"/>
</dbReference>
<dbReference type="InterPro" id="IPR028939">
    <property type="entry name" value="P5C_Rdtase_cat_N"/>
</dbReference>
<proteinExistence type="predicted"/>
<dbReference type="SUPFAM" id="SSF51735">
    <property type="entry name" value="NAD(P)-binding Rossmann-fold domains"/>
    <property type="match status" value="1"/>
</dbReference>
<dbReference type="RefSeq" id="WP_209886461.1">
    <property type="nucleotide sequence ID" value="NZ_JAGGMR010000001.1"/>
</dbReference>
<reference evidence="3 4" key="1">
    <citation type="submission" date="2021-03" db="EMBL/GenBank/DDBJ databases">
        <title>Sequencing the genomes of 1000 actinobacteria strains.</title>
        <authorList>
            <person name="Klenk H.-P."/>
        </authorList>
    </citation>
    <scope>NUCLEOTIDE SEQUENCE [LARGE SCALE GENOMIC DNA]</scope>
    <source>
        <strain evidence="3 4">DSM 45516</strain>
    </source>
</reference>
<feature type="domain" description="Pyrroline-5-carboxylate reductase catalytic N-terminal" evidence="2">
    <location>
        <begin position="2"/>
        <end position="90"/>
    </location>
</feature>
<evidence type="ECO:0000256" key="1">
    <source>
        <dbReference type="ARBA" id="ARBA00023002"/>
    </source>
</evidence>
<name>A0ABS4QCE6_9NOCA</name>
<sequence length="219" mass="22381">MRIGIIGAGNMARALGGGWVAAGHEVVVGARDRAAAAESAGAIGARDGSIADAAGFGEVILLALPVAALDEVLRANAEALGGRTLVDCTNAFAPDFANPHGPTTFPLSEDAVAERISATVPAADVVKAFNLLAAEVFQGPERSFEGRTLTVPLCGDNPAAVGQVAGLVEDLKLRPVHAGGLARARYLEATSNFIVGLWFGGHDVRAMFPPLESAFAVED</sequence>
<dbReference type="InterPro" id="IPR036291">
    <property type="entry name" value="NAD(P)-bd_dom_sf"/>
</dbReference>
<dbReference type="PANTHER" id="PTHR14239:SF10">
    <property type="entry name" value="REDUCTASE"/>
    <property type="match status" value="1"/>
</dbReference>
<keyword evidence="1" id="KW-0560">Oxidoreductase</keyword>
<evidence type="ECO:0000259" key="2">
    <source>
        <dbReference type="Pfam" id="PF03807"/>
    </source>
</evidence>